<dbReference type="EMBL" id="CP094326">
    <property type="protein sequence ID" value="UNY98053.1"/>
    <property type="molecule type" value="Genomic_DNA"/>
</dbReference>
<dbReference type="Pfam" id="PF00072">
    <property type="entry name" value="Response_reg"/>
    <property type="match status" value="1"/>
</dbReference>
<evidence type="ECO:0000256" key="1">
    <source>
        <dbReference type="PROSITE-ProRule" id="PRU00169"/>
    </source>
</evidence>
<dbReference type="GO" id="GO:0003677">
    <property type="term" value="F:DNA binding"/>
    <property type="evidence" value="ECO:0007669"/>
    <property type="project" value="UniProtKB-KW"/>
</dbReference>
<dbReference type="PANTHER" id="PTHR37299:SF1">
    <property type="entry name" value="STAGE 0 SPORULATION PROTEIN A HOMOLOG"/>
    <property type="match status" value="1"/>
</dbReference>
<feature type="domain" description="Response regulatory" evidence="2">
    <location>
        <begin position="4"/>
        <end position="115"/>
    </location>
</feature>
<dbReference type="InterPro" id="IPR011006">
    <property type="entry name" value="CheY-like_superfamily"/>
</dbReference>
<dbReference type="Gene3D" id="2.40.50.1020">
    <property type="entry name" value="LytTr DNA-binding domain"/>
    <property type="match status" value="1"/>
</dbReference>
<dbReference type="InterPro" id="IPR007492">
    <property type="entry name" value="LytTR_DNA-bd_dom"/>
</dbReference>
<proteinExistence type="predicted"/>
<reference evidence="4 5" key="1">
    <citation type="journal article" date="2018" name="Int. J. Syst. Evol. Microbiol.">
        <title>Zhouia spongiae sp. nov., isolated from a marine sponge.</title>
        <authorList>
            <person name="Zhuang L."/>
            <person name="Lin B."/>
            <person name="Qin F."/>
            <person name="Luo L."/>
        </authorList>
    </citation>
    <scope>NUCLEOTIDE SEQUENCE [LARGE SCALE GENOMIC DNA]</scope>
    <source>
        <strain evidence="4 5">HN-Y44</strain>
    </source>
</reference>
<dbReference type="Gene3D" id="3.40.50.2300">
    <property type="match status" value="1"/>
</dbReference>
<dbReference type="SUPFAM" id="SSF52172">
    <property type="entry name" value="CheY-like"/>
    <property type="match status" value="1"/>
</dbReference>
<dbReference type="PROSITE" id="PS50930">
    <property type="entry name" value="HTH_LYTTR"/>
    <property type="match status" value="1"/>
</dbReference>
<feature type="modified residue" description="4-aspartylphosphate" evidence="1">
    <location>
        <position position="55"/>
    </location>
</feature>
<dbReference type="InterPro" id="IPR001789">
    <property type="entry name" value="Sig_transdc_resp-reg_receiver"/>
</dbReference>
<organism evidence="4 5">
    <name type="scientific">Zhouia spongiae</name>
    <dbReference type="NCBI Taxonomy" id="2202721"/>
    <lineage>
        <taxon>Bacteria</taxon>
        <taxon>Pseudomonadati</taxon>
        <taxon>Bacteroidota</taxon>
        <taxon>Flavobacteriia</taxon>
        <taxon>Flavobacteriales</taxon>
        <taxon>Flavobacteriaceae</taxon>
        <taxon>Zhouia</taxon>
    </lineage>
</organism>
<dbReference type="SMART" id="SM00850">
    <property type="entry name" value="LytTR"/>
    <property type="match status" value="1"/>
</dbReference>
<dbReference type="RefSeq" id="WP_242936463.1">
    <property type="nucleotide sequence ID" value="NZ_CP094326.1"/>
</dbReference>
<keyword evidence="5" id="KW-1185">Reference proteome</keyword>
<feature type="domain" description="HTH LytTR-type" evidence="3">
    <location>
        <begin position="130"/>
        <end position="202"/>
    </location>
</feature>
<evidence type="ECO:0000313" key="5">
    <source>
        <dbReference type="Proteomes" id="UP000829476"/>
    </source>
</evidence>
<dbReference type="PROSITE" id="PS50110">
    <property type="entry name" value="RESPONSE_REGULATORY"/>
    <property type="match status" value="1"/>
</dbReference>
<dbReference type="InterPro" id="IPR046947">
    <property type="entry name" value="LytR-like"/>
</dbReference>
<sequence length="229" mass="26388">MILRTAILDDEPLAIEVLQDYVERTASLQLAIADTDPFKVLKLVQENKVDLLLLDLQMPELTGIQFMKIVSDSCRIILTTAYPDYALESYEYNVTDYLLKPIGYERFLKAIEKTELQTTVQPDQTSEAYIFVKSGYKTIKLNNKQIVYIQAAGDYVEYHLADGSKVLSLDNLKDIQNRLTTSYQRVHKSYIINMEHIISIERSRITTSLKNIIPVGDSYKESFFERINN</sequence>
<evidence type="ECO:0000313" key="4">
    <source>
        <dbReference type="EMBL" id="UNY98053.1"/>
    </source>
</evidence>
<dbReference type="Proteomes" id="UP000829476">
    <property type="component" value="Chromosome"/>
</dbReference>
<evidence type="ECO:0000259" key="3">
    <source>
        <dbReference type="PROSITE" id="PS50930"/>
    </source>
</evidence>
<name>A0ABY3YKD3_9FLAO</name>
<protein>
    <submittedName>
        <fullName evidence="4">LytTR family DNA-binding domain-containing protein</fullName>
    </submittedName>
</protein>
<accession>A0ABY3YKD3</accession>
<dbReference type="PANTHER" id="PTHR37299">
    <property type="entry name" value="TRANSCRIPTIONAL REGULATOR-RELATED"/>
    <property type="match status" value="1"/>
</dbReference>
<evidence type="ECO:0000259" key="2">
    <source>
        <dbReference type="PROSITE" id="PS50110"/>
    </source>
</evidence>
<dbReference type="SMART" id="SM00448">
    <property type="entry name" value="REC"/>
    <property type="match status" value="1"/>
</dbReference>
<keyword evidence="1" id="KW-0597">Phosphoprotein</keyword>
<gene>
    <name evidence="4" type="ORF">MQE36_13280</name>
</gene>
<keyword evidence="4" id="KW-0238">DNA-binding</keyword>
<dbReference type="Pfam" id="PF04397">
    <property type="entry name" value="LytTR"/>
    <property type="match status" value="1"/>
</dbReference>